<comment type="similarity">
    <text evidence="2 11">Belongs to the cation transport ATPase (P-type) (TC 3.A.3) family. Type IB subfamily.</text>
</comment>
<dbReference type="SFLD" id="SFLDF00027">
    <property type="entry name" value="p-type_atpase"/>
    <property type="match status" value="1"/>
</dbReference>
<proteinExistence type="inferred from homology"/>
<dbReference type="GO" id="GO:0016887">
    <property type="term" value="F:ATP hydrolysis activity"/>
    <property type="evidence" value="ECO:0007669"/>
    <property type="project" value="InterPro"/>
</dbReference>
<dbReference type="GO" id="GO:0046872">
    <property type="term" value="F:metal ion binding"/>
    <property type="evidence" value="ECO:0007669"/>
    <property type="project" value="UniProtKB-KW"/>
</dbReference>
<evidence type="ECO:0000256" key="1">
    <source>
        <dbReference type="ARBA" id="ARBA00004141"/>
    </source>
</evidence>
<dbReference type="eggNOG" id="COG2217">
    <property type="taxonomic scope" value="Bacteria"/>
</dbReference>
<gene>
    <name evidence="13" type="primary">cadA</name>
    <name evidence="13" type="ORF">HMPREF9257_1751</name>
</gene>
<dbReference type="SUPFAM" id="SSF81653">
    <property type="entry name" value="Calcium ATPase, transduction domain A"/>
    <property type="match status" value="1"/>
</dbReference>
<dbReference type="RefSeq" id="WP_006418664.1">
    <property type="nucleotide sequence ID" value="NZ_AENN01000016.1"/>
</dbReference>
<keyword evidence="11" id="KW-1003">Cell membrane</keyword>
<keyword evidence="7" id="KW-0460">Magnesium</keyword>
<dbReference type="GO" id="GO:0019829">
    <property type="term" value="F:ATPase-coupled monoatomic cation transmembrane transporter activity"/>
    <property type="evidence" value="ECO:0007669"/>
    <property type="project" value="InterPro"/>
</dbReference>
<dbReference type="Gene3D" id="2.70.150.10">
    <property type="entry name" value="Calcium-transporting ATPase, cytoplasmic transduction domain A"/>
    <property type="match status" value="1"/>
</dbReference>
<evidence type="ECO:0000259" key="12">
    <source>
        <dbReference type="Pfam" id="PF00122"/>
    </source>
</evidence>
<feature type="transmembrane region" description="Helical" evidence="11">
    <location>
        <begin position="232"/>
        <end position="252"/>
    </location>
</feature>
<dbReference type="Proteomes" id="UP000005990">
    <property type="component" value="Unassembled WGS sequence"/>
</dbReference>
<evidence type="ECO:0000256" key="9">
    <source>
        <dbReference type="ARBA" id="ARBA00022989"/>
    </source>
</evidence>
<dbReference type="InterPro" id="IPR001757">
    <property type="entry name" value="P_typ_ATPase"/>
</dbReference>
<dbReference type="OrthoDB" id="9813266at2"/>
<dbReference type="PANTHER" id="PTHR43079">
    <property type="entry name" value="PROBABLE CADMIUM/ZINC-TRANSPORTING ATPASE HMA1"/>
    <property type="match status" value="1"/>
</dbReference>
<dbReference type="AlphaFoldDB" id="E4KQ45"/>
<feature type="transmembrane region" description="Helical" evidence="11">
    <location>
        <begin position="561"/>
        <end position="578"/>
    </location>
</feature>
<feature type="domain" description="P-type ATPase A" evidence="12">
    <location>
        <begin position="115"/>
        <end position="214"/>
    </location>
</feature>
<keyword evidence="8" id="KW-1278">Translocase</keyword>
<dbReference type="InterPro" id="IPR023214">
    <property type="entry name" value="HAD_sf"/>
</dbReference>
<keyword evidence="5 11" id="KW-0547">Nucleotide-binding</keyword>
<dbReference type="EMBL" id="AENN01000016">
    <property type="protein sequence ID" value="EFR30878.1"/>
    <property type="molecule type" value="Genomic_DNA"/>
</dbReference>
<accession>E4KQ45</accession>
<dbReference type="SUPFAM" id="SSF56784">
    <property type="entry name" value="HAD-like"/>
    <property type="match status" value="1"/>
</dbReference>
<reference evidence="13 14" key="1">
    <citation type="submission" date="2010-10" db="EMBL/GenBank/DDBJ databases">
        <authorList>
            <person name="Durkin A.S."/>
            <person name="Madupu R."/>
            <person name="Torralba M."/>
            <person name="Gillis M."/>
            <person name="Methe B."/>
            <person name="Sutton G."/>
            <person name="Nelson K.E."/>
        </authorList>
    </citation>
    <scope>NUCLEOTIDE SEQUENCE [LARGE SCALE GENOMIC DNA]</scope>
    <source>
        <strain evidence="13 14">ACS-139-V-Col8</strain>
    </source>
</reference>
<evidence type="ECO:0000256" key="6">
    <source>
        <dbReference type="ARBA" id="ARBA00022840"/>
    </source>
</evidence>
<dbReference type="InterPro" id="IPR023298">
    <property type="entry name" value="ATPase_P-typ_TM_dom_sf"/>
</dbReference>
<dbReference type="InterPro" id="IPR059000">
    <property type="entry name" value="ATPase_P-type_domA"/>
</dbReference>
<dbReference type="NCBIfam" id="TIGR01494">
    <property type="entry name" value="ATPase_P-type"/>
    <property type="match status" value="1"/>
</dbReference>
<dbReference type="InterPro" id="IPR008250">
    <property type="entry name" value="ATPase_P-typ_transduc_dom_A_sf"/>
</dbReference>
<keyword evidence="3 11" id="KW-0812">Transmembrane</keyword>
<keyword evidence="14" id="KW-1185">Reference proteome</keyword>
<dbReference type="PROSITE" id="PS00154">
    <property type="entry name" value="ATPASE_E1_E2"/>
    <property type="match status" value="1"/>
</dbReference>
<keyword evidence="6 11" id="KW-0067">ATP-binding</keyword>
<dbReference type="NCBIfam" id="TIGR01525">
    <property type="entry name" value="ATPase-IB_hvy"/>
    <property type="match status" value="1"/>
</dbReference>
<protein>
    <submittedName>
        <fullName evidence="13">Cadmium-exporting ATPase</fullName>
        <ecNumber evidence="13">3.6.3.3</ecNumber>
    </submittedName>
</protein>
<evidence type="ECO:0000313" key="13">
    <source>
        <dbReference type="EMBL" id="EFR30878.1"/>
    </source>
</evidence>
<keyword evidence="10 11" id="KW-0472">Membrane</keyword>
<dbReference type="InterPro" id="IPR044492">
    <property type="entry name" value="P_typ_ATPase_HD_dom"/>
</dbReference>
<dbReference type="Gene3D" id="3.40.50.1000">
    <property type="entry name" value="HAD superfamily/HAD-like"/>
    <property type="match status" value="1"/>
</dbReference>
<dbReference type="GO" id="GO:0005524">
    <property type="term" value="F:ATP binding"/>
    <property type="evidence" value="ECO:0007669"/>
    <property type="project" value="UniProtKB-UniRule"/>
</dbReference>
<evidence type="ECO:0000256" key="3">
    <source>
        <dbReference type="ARBA" id="ARBA00022692"/>
    </source>
</evidence>
<feature type="transmembrane region" description="Helical" evidence="11">
    <location>
        <begin position="65"/>
        <end position="93"/>
    </location>
</feature>
<dbReference type="PANTHER" id="PTHR43079:SF1">
    <property type="entry name" value="CADMIUM_ZINC-TRANSPORTING ATPASE HMA1, CHLOROPLASTIC-RELATED"/>
    <property type="match status" value="1"/>
</dbReference>
<dbReference type="STRING" id="908337.HMPREF9257_1751"/>
<evidence type="ECO:0000313" key="14">
    <source>
        <dbReference type="Proteomes" id="UP000005990"/>
    </source>
</evidence>
<keyword evidence="13" id="KW-0378">Hydrolase</keyword>
<evidence type="ECO:0000256" key="7">
    <source>
        <dbReference type="ARBA" id="ARBA00022842"/>
    </source>
</evidence>
<dbReference type="SFLD" id="SFLDG00002">
    <property type="entry name" value="C1.7:_P-type_atpase_like"/>
    <property type="match status" value="1"/>
</dbReference>
<dbReference type="Pfam" id="PF00122">
    <property type="entry name" value="E1-E2_ATPase"/>
    <property type="match status" value="1"/>
</dbReference>
<evidence type="ECO:0000256" key="4">
    <source>
        <dbReference type="ARBA" id="ARBA00022723"/>
    </source>
</evidence>
<dbReference type="InterPro" id="IPR027256">
    <property type="entry name" value="P-typ_ATPase_IB"/>
</dbReference>
<dbReference type="InterPro" id="IPR051949">
    <property type="entry name" value="Cation_Transport_ATPase"/>
</dbReference>
<evidence type="ECO:0000256" key="10">
    <source>
        <dbReference type="ARBA" id="ARBA00023136"/>
    </source>
</evidence>
<keyword evidence="4 11" id="KW-0479">Metal-binding</keyword>
<evidence type="ECO:0000256" key="5">
    <source>
        <dbReference type="ARBA" id="ARBA00022741"/>
    </source>
</evidence>
<keyword evidence="9 11" id="KW-1133">Transmembrane helix</keyword>
<dbReference type="Gene3D" id="3.40.1110.10">
    <property type="entry name" value="Calcium-transporting ATPase, cytoplasmic domain N"/>
    <property type="match status" value="1"/>
</dbReference>
<name>E4KQ45_9LACT</name>
<dbReference type="InterPro" id="IPR023299">
    <property type="entry name" value="ATPase_P-typ_cyto_dom_N"/>
</dbReference>
<dbReference type="PRINTS" id="PR00119">
    <property type="entry name" value="CATATPASE"/>
</dbReference>
<dbReference type="GO" id="GO:0005886">
    <property type="term" value="C:plasma membrane"/>
    <property type="evidence" value="ECO:0007669"/>
    <property type="project" value="UniProtKB-SubCell"/>
</dbReference>
<dbReference type="SFLD" id="SFLDS00003">
    <property type="entry name" value="Haloacid_Dehalogenase"/>
    <property type="match status" value="1"/>
</dbReference>
<dbReference type="EC" id="3.6.3.3" evidence="13"/>
<feature type="transmembrane region" description="Helical" evidence="11">
    <location>
        <begin position="264"/>
        <end position="288"/>
    </location>
</feature>
<evidence type="ECO:0000256" key="2">
    <source>
        <dbReference type="ARBA" id="ARBA00006024"/>
    </source>
</evidence>
<evidence type="ECO:0000256" key="11">
    <source>
        <dbReference type="RuleBase" id="RU362081"/>
    </source>
</evidence>
<dbReference type="InterPro" id="IPR036412">
    <property type="entry name" value="HAD-like_sf"/>
</dbReference>
<dbReference type="InterPro" id="IPR018303">
    <property type="entry name" value="ATPase_P-typ_P_site"/>
</dbReference>
<evidence type="ECO:0000256" key="8">
    <source>
        <dbReference type="ARBA" id="ARBA00022967"/>
    </source>
</evidence>
<sequence>MVKYFLSTQSGRLLVAGTLLFIVAYFLPQPLQAYVTYLAMIFLGYESTHHAVIDTFEKRKPNVDLLMVLAAVGAALIHYEMEGAMLLFIFNLAENLEHYANQKSTKEIKALMNQVPQKAKKIQASGEILEVETESLQVGDRVLVSKGDQVPIDGYADQVVQVNEAALTGESVPVAKEAGAEVFAGTVNEGNAFNLEVSKAADQTIFSNIIRMVKTAQERPSRVSKRIDKIEPYYVTAVLLLVPFFIFLLMQWQGLPFREAFYRGMVFLTVASPCALVASVTPATLSAISNGARHGILFKGGAALEALASMSVLLSDKTGTLTVGDFAVVDSQMADPAYLAQVITMEQESNHPIAKALVTYLDKMDIHPLSKSAKVEEVAGKGLKMGDLMIGKPANFTEFADPHNYRQAYQANHSVVLVTDKDQIVGYFALSDQIRPQAKAAVNDFKAAGVDVHLLTGDNLQVAQAVAHEVGIDHVEAGMMPEDKYNQVLDLQKTQAIVGMIGDGINDAPALAAADIGIGMGAGSAVALESSDVIIAKNNLQELLYAYQVSHHLNHIINQNMIFAVGVIILLISLNLFGVLPLPLAVACHEGSTILVILNGLRLLAGKPQGKK</sequence>
<dbReference type="Pfam" id="PF00702">
    <property type="entry name" value="Hydrolase"/>
    <property type="match status" value="1"/>
</dbReference>
<comment type="subcellular location">
    <subcellularLocation>
        <location evidence="11">Cell membrane</location>
    </subcellularLocation>
    <subcellularLocation>
        <location evidence="1">Membrane</location>
        <topology evidence="1">Multi-pass membrane protein</topology>
    </subcellularLocation>
</comment>
<comment type="caution">
    <text evidence="13">The sequence shown here is derived from an EMBL/GenBank/DDBJ whole genome shotgun (WGS) entry which is preliminary data.</text>
</comment>
<dbReference type="SUPFAM" id="SSF81665">
    <property type="entry name" value="Calcium ATPase, transmembrane domain M"/>
    <property type="match status" value="1"/>
</dbReference>
<organism evidence="13 14">
    <name type="scientific">Eremococcus coleocola ACS-139-V-Col8</name>
    <dbReference type="NCBI Taxonomy" id="908337"/>
    <lineage>
        <taxon>Bacteria</taxon>
        <taxon>Bacillati</taxon>
        <taxon>Bacillota</taxon>
        <taxon>Bacilli</taxon>
        <taxon>Lactobacillales</taxon>
        <taxon>Aerococcaceae</taxon>
        <taxon>Eremococcus</taxon>
    </lineage>
</organism>
<dbReference type="PRINTS" id="PR00120">
    <property type="entry name" value="HATPASE"/>
</dbReference>